<dbReference type="EMBL" id="BKZQ01000101">
    <property type="protein sequence ID" value="GER71911.1"/>
    <property type="molecule type" value="Genomic_DNA"/>
</dbReference>
<reference evidence="1 2" key="1">
    <citation type="submission" date="2019-09" db="EMBL/GenBank/DDBJ databases">
        <title>Draft genome sequence of Bacillus sp. JC-7.</title>
        <authorList>
            <person name="Tanaka N."/>
            <person name="Shiwa Y."/>
            <person name="Fujita N."/>
            <person name="Tanasupawat S."/>
        </authorList>
    </citation>
    <scope>NUCLEOTIDE SEQUENCE [LARGE SCALE GENOMIC DNA]</scope>
    <source>
        <strain evidence="1 2">JC-7</strain>
    </source>
</reference>
<keyword evidence="2" id="KW-1185">Reference proteome</keyword>
<name>A0A5J4JJH1_9BACI</name>
<evidence type="ECO:0000313" key="2">
    <source>
        <dbReference type="Proteomes" id="UP000391919"/>
    </source>
</evidence>
<protein>
    <submittedName>
        <fullName evidence="1">Uncharacterized protein</fullName>
    </submittedName>
</protein>
<organism evidence="1 2">
    <name type="scientific">Weizmannia acidilactici</name>
    <dbReference type="NCBI Taxonomy" id="2607726"/>
    <lineage>
        <taxon>Bacteria</taxon>
        <taxon>Bacillati</taxon>
        <taxon>Bacillota</taxon>
        <taxon>Bacilli</taxon>
        <taxon>Bacillales</taxon>
        <taxon>Bacillaceae</taxon>
        <taxon>Heyndrickxia</taxon>
    </lineage>
</organism>
<dbReference type="AlphaFoldDB" id="A0A5J4JJH1"/>
<sequence length="45" mass="5074">MEAEVDGDVRMFKLDPGSTLTYLVTVLAAEELLVEPDVDTFEEER</sequence>
<gene>
    <name evidence="1" type="ORF">BpJC7_32140</name>
</gene>
<accession>A0A5J4JJH1</accession>
<dbReference type="Proteomes" id="UP000391919">
    <property type="component" value="Unassembled WGS sequence"/>
</dbReference>
<evidence type="ECO:0000313" key="1">
    <source>
        <dbReference type="EMBL" id="GER71911.1"/>
    </source>
</evidence>
<comment type="caution">
    <text evidence="1">The sequence shown here is derived from an EMBL/GenBank/DDBJ whole genome shotgun (WGS) entry which is preliminary data.</text>
</comment>
<proteinExistence type="predicted"/>